<keyword evidence="3" id="KW-1185">Reference proteome</keyword>
<dbReference type="RefSeq" id="WP_382210418.1">
    <property type="nucleotide sequence ID" value="NZ_JBHSZH010000005.1"/>
</dbReference>
<dbReference type="InterPro" id="IPR000182">
    <property type="entry name" value="GNAT_dom"/>
</dbReference>
<protein>
    <submittedName>
        <fullName evidence="2">GNAT family N-acetyltransferase</fullName>
        <ecNumber evidence="2">2.3.-.-</ecNumber>
    </submittedName>
</protein>
<evidence type="ECO:0000313" key="3">
    <source>
        <dbReference type="Proteomes" id="UP001596407"/>
    </source>
</evidence>
<dbReference type="AlphaFoldDB" id="A0ABD5WM38"/>
<reference evidence="2 3" key="1">
    <citation type="journal article" date="2019" name="Int. J. Syst. Evol. Microbiol.">
        <title>The Global Catalogue of Microorganisms (GCM) 10K type strain sequencing project: providing services to taxonomists for standard genome sequencing and annotation.</title>
        <authorList>
            <consortium name="The Broad Institute Genomics Platform"/>
            <consortium name="The Broad Institute Genome Sequencing Center for Infectious Disease"/>
            <person name="Wu L."/>
            <person name="Ma J."/>
        </authorList>
    </citation>
    <scope>NUCLEOTIDE SEQUENCE [LARGE SCALE GENOMIC DNA]</scope>
    <source>
        <strain evidence="2 3">DT72</strain>
    </source>
</reference>
<evidence type="ECO:0000259" key="1">
    <source>
        <dbReference type="PROSITE" id="PS51186"/>
    </source>
</evidence>
<name>A0ABD5WM38_9EURY</name>
<dbReference type="PANTHER" id="PTHR43072:SF52">
    <property type="entry name" value="GCN5-RELATED N-ACETYLTRANSFERASE"/>
    <property type="match status" value="1"/>
</dbReference>
<organism evidence="2 3">
    <name type="scientific">Halorussus caseinilyticus</name>
    <dbReference type="NCBI Taxonomy" id="3034025"/>
    <lineage>
        <taxon>Archaea</taxon>
        <taxon>Methanobacteriati</taxon>
        <taxon>Methanobacteriota</taxon>
        <taxon>Stenosarchaea group</taxon>
        <taxon>Halobacteria</taxon>
        <taxon>Halobacteriales</taxon>
        <taxon>Haladaptataceae</taxon>
        <taxon>Halorussus</taxon>
    </lineage>
</organism>
<dbReference type="SUPFAM" id="SSF55729">
    <property type="entry name" value="Acyl-CoA N-acyltransferases (Nat)"/>
    <property type="match status" value="1"/>
</dbReference>
<keyword evidence="2" id="KW-0012">Acyltransferase</keyword>
<gene>
    <name evidence="2" type="ORF">ACFQJ6_15195</name>
</gene>
<dbReference type="GO" id="GO:0016746">
    <property type="term" value="F:acyltransferase activity"/>
    <property type="evidence" value="ECO:0007669"/>
    <property type="project" value="UniProtKB-KW"/>
</dbReference>
<evidence type="ECO:0000313" key="2">
    <source>
        <dbReference type="EMBL" id="MFC7081243.1"/>
    </source>
</evidence>
<dbReference type="Proteomes" id="UP001596407">
    <property type="component" value="Unassembled WGS sequence"/>
</dbReference>
<comment type="caution">
    <text evidence="2">The sequence shown here is derived from an EMBL/GenBank/DDBJ whole genome shotgun (WGS) entry which is preliminary data.</text>
</comment>
<dbReference type="InterPro" id="IPR016181">
    <property type="entry name" value="Acyl_CoA_acyltransferase"/>
</dbReference>
<dbReference type="EC" id="2.3.-.-" evidence="2"/>
<accession>A0ABD5WM38</accession>
<dbReference type="Pfam" id="PF00583">
    <property type="entry name" value="Acetyltransf_1"/>
    <property type="match status" value="1"/>
</dbReference>
<dbReference type="CDD" id="cd04301">
    <property type="entry name" value="NAT_SF"/>
    <property type="match status" value="1"/>
</dbReference>
<sequence length="125" mass="13899">MRHTDTRSRLFFVATVDDATTGDSQLVGWAHLTLPGIEYLDHTAELTVGVRSDLRRRGIGSQLSRTALAWAAANGYHKVYQSLPGTNRAAIDFLGNHGWTVEAVRRDHYRIDGEFVDEVMMAVGL</sequence>
<keyword evidence="2" id="KW-0808">Transferase</keyword>
<feature type="domain" description="N-acetyltransferase" evidence="1">
    <location>
        <begin position="1"/>
        <end position="125"/>
    </location>
</feature>
<dbReference type="PROSITE" id="PS51186">
    <property type="entry name" value="GNAT"/>
    <property type="match status" value="1"/>
</dbReference>
<dbReference type="EMBL" id="JBHSZH010000005">
    <property type="protein sequence ID" value="MFC7081243.1"/>
    <property type="molecule type" value="Genomic_DNA"/>
</dbReference>
<dbReference type="Gene3D" id="3.40.630.30">
    <property type="match status" value="1"/>
</dbReference>
<proteinExistence type="predicted"/>
<dbReference type="PANTHER" id="PTHR43072">
    <property type="entry name" value="N-ACETYLTRANSFERASE"/>
    <property type="match status" value="1"/>
</dbReference>